<accession>A0A2P6FG63</accession>
<evidence type="ECO:0000313" key="1">
    <source>
        <dbReference type="EMBL" id="PQM32448.1"/>
    </source>
</evidence>
<dbReference type="AlphaFoldDB" id="A0A2P6FG63"/>
<name>A0A2P6FG63_9MOLU</name>
<evidence type="ECO:0000313" key="2">
    <source>
        <dbReference type="Proteomes" id="UP000031565"/>
    </source>
</evidence>
<dbReference type="OrthoDB" id="391084at2"/>
<proteinExistence type="predicted"/>
<organism evidence="1 2">
    <name type="scientific">Spiroplasma poulsonii</name>
    <dbReference type="NCBI Taxonomy" id="2138"/>
    <lineage>
        <taxon>Bacteria</taxon>
        <taxon>Bacillati</taxon>
        <taxon>Mycoplasmatota</taxon>
        <taxon>Mollicutes</taxon>
        <taxon>Entomoplasmatales</taxon>
        <taxon>Spiroplasmataceae</taxon>
        <taxon>Spiroplasma</taxon>
    </lineage>
</organism>
<dbReference type="RefSeq" id="WP_040094528.1">
    <property type="nucleotide sequence ID" value="NZ_CM020866.1"/>
</dbReference>
<protein>
    <submittedName>
        <fullName evidence="1">Uncharacterized protein</fullName>
    </submittedName>
</protein>
<reference evidence="1 2" key="1">
    <citation type="journal article" date="2015" name="MBio">
        <title>Genome sequence of the Drosophila melanogaster male-killing Spiroplasma strain MSRO endosymbiont.</title>
        <authorList>
            <person name="Paredes J.C."/>
            <person name="Herren J.K."/>
            <person name="Schupfer F."/>
            <person name="Marin R."/>
            <person name="Claverol S."/>
            <person name="Kuo C.H."/>
            <person name="Lemaitre B."/>
            <person name="Beven L."/>
        </authorList>
    </citation>
    <scope>NUCLEOTIDE SEQUENCE [LARGE SCALE GENOMIC DNA]</scope>
    <source>
        <strain evidence="1 2">MSRO</strain>
    </source>
</reference>
<dbReference type="EMBL" id="JTLV02000001">
    <property type="protein sequence ID" value="PQM32448.1"/>
    <property type="molecule type" value="Genomic_DNA"/>
</dbReference>
<dbReference type="STRING" id="2138.SMSRO_v1c21600"/>
<sequence>MSDIVKNTIKNVIYPFSITGADFKNLSMLALPIKKWIDENGEEFADFIMRHRNLWNTSQYENIHLKDMPAAMDKVDILFREPLQLIKNFKDELNRIRTNTITFENYLQNHKIEIKNNMTQARFIKQDQLFKEEELKKQVLIEEANDLSEDMGLDID</sequence>
<dbReference type="Proteomes" id="UP000031565">
    <property type="component" value="Unassembled WGS sequence"/>
</dbReference>
<comment type="caution">
    <text evidence="1">The sequence shown here is derived from an EMBL/GenBank/DDBJ whole genome shotgun (WGS) entry which is preliminary data.</text>
</comment>
<gene>
    <name evidence="1" type="ORF">SMSRO_SF023690</name>
</gene>
<keyword evidence="2" id="KW-1185">Reference proteome</keyword>